<gene>
    <name evidence="1" type="ORF">KEH51_19935</name>
</gene>
<sequence>MAVAGLGVASETVITLAGADFNPPSPDNFLIYQSFISIPGGIIIVPTRTGPESFFAAAYSD</sequence>
<evidence type="ECO:0000313" key="2">
    <source>
        <dbReference type="Proteomes" id="UP000680045"/>
    </source>
</evidence>
<dbReference type="AlphaFoldDB" id="A0A941FMK8"/>
<comment type="caution">
    <text evidence="1">The sequence shown here is derived from an EMBL/GenBank/DDBJ whole genome shotgun (WGS) entry which is preliminary data.</text>
</comment>
<evidence type="ECO:0000313" key="1">
    <source>
        <dbReference type="EMBL" id="MBR8645544.1"/>
    </source>
</evidence>
<proteinExistence type="predicted"/>
<dbReference type="Proteomes" id="UP000680045">
    <property type="component" value="Unassembled WGS sequence"/>
</dbReference>
<organism evidence="1 2">
    <name type="scientific">Peribacillus frigoritolerans</name>
    <dbReference type="NCBI Taxonomy" id="450367"/>
    <lineage>
        <taxon>Bacteria</taxon>
        <taxon>Bacillati</taxon>
        <taxon>Bacillota</taxon>
        <taxon>Bacilli</taxon>
        <taxon>Bacillales</taxon>
        <taxon>Bacillaceae</taxon>
        <taxon>Peribacillus</taxon>
    </lineage>
</organism>
<accession>A0A941FMK8</accession>
<dbReference type="EMBL" id="JAGTPW010000039">
    <property type="protein sequence ID" value="MBR8645544.1"/>
    <property type="molecule type" value="Genomic_DNA"/>
</dbReference>
<protein>
    <submittedName>
        <fullName evidence="1">Uncharacterized protein</fullName>
    </submittedName>
</protein>
<reference evidence="1" key="1">
    <citation type="submission" date="2021-04" db="EMBL/GenBank/DDBJ databases">
        <title>Whole genome sequencing of Enterococci isolates from hospitalized patients.</title>
        <authorList>
            <person name="Ogoti B.M."/>
            <person name="Onyambu F.G."/>
        </authorList>
    </citation>
    <scope>NUCLEOTIDE SEQUENCE</scope>
    <source>
        <strain evidence="1">242</strain>
    </source>
</reference>
<name>A0A941FMK8_9BACI</name>